<protein>
    <submittedName>
        <fullName evidence="1">Molybdenum cofactor biosynthesis protein MoaE</fullName>
    </submittedName>
</protein>
<accession>A0AB37GAK0</accession>
<dbReference type="CDD" id="cd00756">
    <property type="entry name" value="MoaE"/>
    <property type="match status" value="1"/>
</dbReference>
<dbReference type="EMBL" id="CP066023">
    <property type="protein sequence ID" value="QQB82471.1"/>
    <property type="molecule type" value="Genomic_DNA"/>
</dbReference>
<sequence length="152" mass="16854">MTTHNSGCILDVILHDDRLEPLAATAKKQIVTDEMGALVTFDGIVRNHDNGHSVESLTYTAHPDAQKFMAEVVQFVADDFPDVRLWVAHRTDKLAIGELAFCVLAASAHRENAFRACSRIADRVKAEVPIWKEQVLVDGRSTWVGLDENITS</sequence>
<dbReference type="AlphaFoldDB" id="A0AB37GAK0"/>
<dbReference type="PANTHER" id="PTHR23404">
    <property type="entry name" value="MOLYBDOPTERIN SYNTHASE RELATED"/>
    <property type="match status" value="1"/>
</dbReference>
<dbReference type="InterPro" id="IPR036563">
    <property type="entry name" value="MoaE_sf"/>
</dbReference>
<dbReference type="Proteomes" id="UP000595198">
    <property type="component" value="Chromosome"/>
</dbReference>
<evidence type="ECO:0000313" key="1">
    <source>
        <dbReference type="EMBL" id="QPR30636.1"/>
    </source>
</evidence>
<dbReference type="Gene3D" id="3.90.1170.40">
    <property type="entry name" value="Molybdopterin biosynthesis MoaE subunit"/>
    <property type="match status" value="1"/>
</dbReference>
<evidence type="ECO:0000313" key="2">
    <source>
        <dbReference type="EMBL" id="QQB82471.1"/>
    </source>
</evidence>
<gene>
    <name evidence="1" type="ORF">I6G95_10675</name>
    <name evidence="2" type="ORF">I6H48_11235</name>
</gene>
<dbReference type="Pfam" id="PF02391">
    <property type="entry name" value="MoaE"/>
    <property type="match status" value="1"/>
</dbReference>
<dbReference type="GO" id="GO:0006777">
    <property type="term" value="P:Mo-molybdopterin cofactor biosynthetic process"/>
    <property type="evidence" value="ECO:0007669"/>
    <property type="project" value="InterPro"/>
</dbReference>
<evidence type="ECO:0000313" key="3">
    <source>
        <dbReference type="Proteomes" id="UP000594774"/>
    </source>
</evidence>
<dbReference type="RefSeq" id="WP_197914679.1">
    <property type="nucleotide sequence ID" value="NZ_CP065628.1"/>
</dbReference>
<dbReference type="InterPro" id="IPR003448">
    <property type="entry name" value="Mopterin_biosynth_MoaE"/>
</dbReference>
<dbReference type="Proteomes" id="UP000594774">
    <property type="component" value="Chromosome"/>
</dbReference>
<dbReference type="EMBL" id="CP065628">
    <property type="protein sequence ID" value="QPR30636.1"/>
    <property type="molecule type" value="Genomic_DNA"/>
</dbReference>
<keyword evidence="4" id="KW-1185">Reference proteome</keyword>
<reference evidence="3 4" key="1">
    <citation type="submission" date="2020-12" db="EMBL/GenBank/DDBJ databases">
        <title>FDA dAtabase for Regulatory Grade micrObial Sequences (FDA-ARGOS): Supporting development and validation of Infectious Disease Dx tests.</title>
        <authorList>
            <person name="Sproer C."/>
            <person name="Gronow S."/>
            <person name="Severitt S."/>
            <person name="Schroder I."/>
            <person name="Tallon L."/>
            <person name="Sadzewicz L."/>
            <person name="Zhao X."/>
            <person name="Boylan J."/>
            <person name="Ott S."/>
            <person name="Bowen H."/>
            <person name="Vavikolanu K."/>
            <person name="Mehta A."/>
            <person name="Aluvathingal J."/>
            <person name="Nadendla S."/>
            <person name="Lowell S."/>
            <person name="Myers T."/>
            <person name="Yan Y."/>
            <person name="Sichtig H."/>
        </authorList>
    </citation>
    <scope>NUCLEOTIDE SEQUENCE [LARGE SCALE GENOMIC DNA]</scope>
    <source>
        <strain evidence="1 3">FDAARGOS_938</strain>
        <strain evidence="2 4">FDAARGOS_991</strain>
    </source>
</reference>
<organism evidence="1 3">
    <name type="scientific">Corynebacterium amycolatum</name>
    <dbReference type="NCBI Taxonomy" id="43765"/>
    <lineage>
        <taxon>Bacteria</taxon>
        <taxon>Bacillati</taxon>
        <taxon>Actinomycetota</taxon>
        <taxon>Actinomycetes</taxon>
        <taxon>Mycobacteriales</taxon>
        <taxon>Corynebacteriaceae</taxon>
        <taxon>Corynebacterium</taxon>
    </lineage>
</organism>
<name>A0AB37GAK0_CORAY</name>
<dbReference type="SUPFAM" id="SSF54690">
    <property type="entry name" value="Molybdopterin synthase subunit MoaE"/>
    <property type="match status" value="1"/>
</dbReference>
<proteinExistence type="predicted"/>
<evidence type="ECO:0000313" key="4">
    <source>
        <dbReference type="Proteomes" id="UP000595198"/>
    </source>
</evidence>